<accession>A0A2P8DSN7</accession>
<dbReference type="AlphaFoldDB" id="A0A2P8DSN7"/>
<feature type="compositionally biased region" description="Basic residues" evidence="1">
    <location>
        <begin position="1126"/>
        <end position="1135"/>
    </location>
</feature>
<dbReference type="InterPro" id="IPR054567">
    <property type="entry name" value="NNH7"/>
</dbReference>
<comment type="caution">
    <text evidence="3">The sequence shown here is derived from an EMBL/GenBank/DDBJ whole genome shotgun (WGS) entry which is preliminary data.</text>
</comment>
<feature type="domain" description="NACHT N-terminal Helical" evidence="2">
    <location>
        <begin position="2"/>
        <end position="223"/>
    </location>
</feature>
<evidence type="ECO:0000256" key="1">
    <source>
        <dbReference type="SAM" id="MobiDB-lite"/>
    </source>
</evidence>
<feature type="region of interest" description="Disordered" evidence="1">
    <location>
        <begin position="1086"/>
        <end position="1135"/>
    </location>
</feature>
<dbReference type="InterPro" id="IPR027417">
    <property type="entry name" value="P-loop_NTPase"/>
</dbReference>
<dbReference type="RefSeq" id="WP_106581555.1">
    <property type="nucleotide sequence ID" value="NZ_PYGA01000002.1"/>
</dbReference>
<dbReference type="SUPFAM" id="SSF52540">
    <property type="entry name" value="P-loop containing nucleoside triphosphate hydrolases"/>
    <property type="match status" value="1"/>
</dbReference>
<dbReference type="Proteomes" id="UP000240542">
    <property type="component" value="Unassembled WGS sequence"/>
</dbReference>
<sequence length="1135" mass="125395">MARTYTYNDALKILGHGQSPLGALSEKLVAAGTEATAVPGLSTLVNLFVSYGKDAATTVRERLSGVDRLTRSERIAAAHHMIAIGAFFEVVEETLVETEPRYRPDPRDLRATELGRLLDVPDASAIDNLGIIRLLTTRVPLPSPQHSFEENCARVGGTFALACEHVNMLSGKAAGISEEAYTDLFTDHFDARSTTERAVRRYTDHYRSLMAAVPEFDAWAGMLDHQATRHTVRATAEATYARIEALGTGMAALQTQLEAMSTGAAMDDRRRELALRYRAALTKPVLPTTEAPEGITLPTLADAYLDPRGRVTEVGADSRPSVESWWELVDVHDDLPGVLAGLLTSPDALDLPLVVLGHPGAGKSKLTEILAARLPGAEFLAVRVELRTVAPDAPVQDQIEQAVRETTGERVPWPELARSAKGALPVVMLDGFDELVQATGVNRSDYLEQVRDFQRREAELGRPVAVLVTSRTVVADRMRFPDGTTAIRLEALNDAQIGRMLDIWNAHNRHSLEPRGLAPLPLATLLAHRDLAEQPLLLIMLLLFDAGGNALQRHRDGLGRAGLYEQILTSFAEREVHKQHANLSGRQFADAVDEELSGLEFVAVAMFVRHRQTVTADELGADLAALADDGTPDPGAADPGMHGRVSAADRLLGRFFFIHESRARQESAASVYEFLHATFSEYLVARLITGSLKELAEDHKTRARRRRTAGRLDDGMFYAVTSFAAVSGRAAVVEFARDLLDAHFADHPEDRDTYLALLTDLLRDAPYGRPNRSFAGYEPVRLPLSTREAIHSANLLVLIVQVHPEPIDIADLLDPAANVSPMHEWRRMAGLWRGMADEEWHGLIDCVRVRHLDFWAGEGRGRSVVQREGGEPLNLGECIGFGFEEGPISAADPYGVVLPLAKDGHVLLRSTALRFLGTAANQYLLLMPFISHVDRKESLATYWADVRADLRADRLVPSEERSAYSHPYDLMELRLGRPDAHPRLRLAIYKRLLTHPHGRYVWITPLRLVVLRQAAEDLALLPQEDPTAAGLREILADYLKLEEAFDDRTDVDFARRTLDLLEPHLPYPEVFAGARRRLARYADLPGTVSRRPAEPAEDLPRLPTSDRGSDAPAPPRSDPGDAYGRLRVRRRDQSE</sequence>
<gene>
    <name evidence="3" type="ORF">CLV63_102345</name>
</gene>
<proteinExistence type="predicted"/>
<name>A0A2P8DSN7_9ACTN</name>
<dbReference type="EMBL" id="PYGA01000002">
    <property type="protein sequence ID" value="PSL00218.1"/>
    <property type="molecule type" value="Genomic_DNA"/>
</dbReference>
<feature type="compositionally biased region" description="Basic and acidic residues" evidence="1">
    <location>
        <begin position="1091"/>
        <end position="1100"/>
    </location>
</feature>
<organism evidence="3 4">
    <name type="scientific">Murinocardiopsis flavida</name>
    <dbReference type="NCBI Taxonomy" id="645275"/>
    <lineage>
        <taxon>Bacteria</taxon>
        <taxon>Bacillati</taxon>
        <taxon>Actinomycetota</taxon>
        <taxon>Actinomycetes</taxon>
        <taxon>Streptosporangiales</taxon>
        <taxon>Nocardiopsidaceae</taxon>
        <taxon>Murinocardiopsis</taxon>
    </lineage>
</organism>
<keyword evidence="4" id="KW-1185">Reference proteome</keyword>
<protein>
    <recommendedName>
        <fullName evidence="2">NACHT N-terminal Helical domain-containing protein</fullName>
    </recommendedName>
</protein>
<evidence type="ECO:0000313" key="4">
    <source>
        <dbReference type="Proteomes" id="UP000240542"/>
    </source>
</evidence>
<evidence type="ECO:0000313" key="3">
    <source>
        <dbReference type="EMBL" id="PSL00218.1"/>
    </source>
</evidence>
<dbReference type="OrthoDB" id="419933at2"/>
<reference evidence="3 4" key="1">
    <citation type="submission" date="2018-03" db="EMBL/GenBank/DDBJ databases">
        <title>Genomic Encyclopedia of Archaeal and Bacterial Type Strains, Phase II (KMG-II): from individual species to whole genera.</title>
        <authorList>
            <person name="Goeker M."/>
        </authorList>
    </citation>
    <scope>NUCLEOTIDE SEQUENCE [LARGE SCALE GENOMIC DNA]</scope>
    <source>
        <strain evidence="3 4">DSM 45312</strain>
    </source>
</reference>
<evidence type="ECO:0000259" key="2">
    <source>
        <dbReference type="Pfam" id="PF22738"/>
    </source>
</evidence>
<dbReference type="Pfam" id="PF22738">
    <property type="entry name" value="NNH7"/>
    <property type="match status" value="1"/>
</dbReference>